<dbReference type="InterPro" id="IPR017451">
    <property type="entry name" value="F-box-assoc_interact_dom"/>
</dbReference>
<dbReference type="PANTHER" id="PTHR35546">
    <property type="entry name" value="F-BOX PROTEIN INTERACTION DOMAIN PROTEIN-RELATED"/>
    <property type="match status" value="1"/>
</dbReference>
<dbReference type="CDD" id="cd22157">
    <property type="entry name" value="F-box_AtFBW1-like"/>
    <property type="match status" value="1"/>
</dbReference>
<dbReference type="Proteomes" id="UP000019116">
    <property type="component" value="Chromosome 7B"/>
</dbReference>
<dbReference type="PANTHER" id="PTHR35546:SF107">
    <property type="entry name" value="F-BOX DOMAIN-CONTAINING PROTEIN"/>
    <property type="match status" value="1"/>
</dbReference>
<name>A0A3B6SLH6_WHEAT</name>
<evidence type="ECO:0000313" key="3">
    <source>
        <dbReference type="Proteomes" id="UP000019116"/>
    </source>
</evidence>
<evidence type="ECO:0000313" key="2">
    <source>
        <dbReference type="EnsemblPlants" id="TraesCS7B02G466900.1"/>
    </source>
</evidence>
<dbReference type="SMART" id="SM00256">
    <property type="entry name" value="FBOX"/>
    <property type="match status" value="1"/>
</dbReference>
<reference evidence="2" key="1">
    <citation type="submission" date="2018-08" db="EMBL/GenBank/DDBJ databases">
        <authorList>
            <person name="Rossello M."/>
        </authorList>
    </citation>
    <scope>NUCLEOTIDE SEQUENCE [LARGE SCALE GENOMIC DNA]</scope>
    <source>
        <strain evidence="2">cv. Chinese Spring</strain>
    </source>
</reference>
<feature type="domain" description="F-box" evidence="1">
    <location>
        <begin position="28"/>
        <end position="68"/>
    </location>
</feature>
<proteinExistence type="predicted"/>
<dbReference type="Pfam" id="PF07734">
    <property type="entry name" value="FBA_1"/>
    <property type="match status" value="1"/>
</dbReference>
<keyword evidence="3" id="KW-1185">Reference proteome</keyword>
<dbReference type="STRING" id="4565.A0A3B6SLH6"/>
<dbReference type="Gramene" id="TraesCS7B02G466900.1">
    <property type="protein sequence ID" value="TraesCS7B02G466900.1"/>
    <property type="gene ID" value="TraesCS7B02G466900"/>
</dbReference>
<dbReference type="InterPro" id="IPR006527">
    <property type="entry name" value="F-box-assoc_dom_typ1"/>
</dbReference>
<dbReference type="Gramene" id="TraesCS7B03G1257300.1">
    <property type="protein sequence ID" value="TraesCS7B03G1257300.1.CDS"/>
    <property type="gene ID" value="TraesCS7B03G1257300"/>
</dbReference>
<dbReference type="SUPFAM" id="SSF81383">
    <property type="entry name" value="F-box domain"/>
    <property type="match status" value="1"/>
</dbReference>
<protein>
    <recommendedName>
        <fullName evidence="1">F-box domain-containing protein</fullName>
    </recommendedName>
</protein>
<organism evidence="2">
    <name type="scientific">Triticum aestivum</name>
    <name type="common">Wheat</name>
    <dbReference type="NCBI Taxonomy" id="4565"/>
    <lineage>
        <taxon>Eukaryota</taxon>
        <taxon>Viridiplantae</taxon>
        <taxon>Streptophyta</taxon>
        <taxon>Embryophyta</taxon>
        <taxon>Tracheophyta</taxon>
        <taxon>Spermatophyta</taxon>
        <taxon>Magnoliopsida</taxon>
        <taxon>Liliopsida</taxon>
        <taxon>Poales</taxon>
        <taxon>Poaceae</taxon>
        <taxon>BOP clade</taxon>
        <taxon>Pooideae</taxon>
        <taxon>Triticodae</taxon>
        <taxon>Triticeae</taxon>
        <taxon>Triticinae</taxon>
        <taxon>Triticum</taxon>
    </lineage>
</organism>
<dbReference type="InterPro" id="IPR055290">
    <property type="entry name" value="At3g26010-like"/>
</dbReference>
<dbReference type="Pfam" id="PF12937">
    <property type="entry name" value="F-box-like"/>
    <property type="match status" value="1"/>
</dbReference>
<dbReference type="InterPro" id="IPR001810">
    <property type="entry name" value="F-box_dom"/>
</dbReference>
<sequence length="373" mass="41944">MSIVADLSRLQEDDRAPILARAPPAGRLIDDILVDILSRLTAKSLCRCKCVCKHWLGLIHQPDHRKRLPQTLAGFFYGSNTTGHLPFHFTSVSGDSRPPFGTSFTFLPNHHLPVDLLDSCNGLLLCRCYHVSDGVGAFHYVVCNLATEKWVVLPNSGKAINDVATTCLGFDPALSSDFHVFELVVDHNYSQDTELSRVAVYSSETREWVYKEERWIGEATWLAGRHSSTTVFLDGLLFFSAFDPDLYDCIAAVDTKGETWMKFRVPSGQVDDGFIHMSQGRLHFANFQRDNNGVAIRFVVYVLENYQTGEWILKHGIETSNMFGWTDLCPDGGFDFIAIHPECNLVFFATDDVKPLSILPYVPLYTESQSLHI</sequence>
<dbReference type="OMA" id="QTGEWIL"/>
<dbReference type="NCBIfam" id="TIGR01640">
    <property type="entry name" value="F_box_assoc_1"/>
    <property type="match status" value="1"/>
</dbReference>
<reference evidence="2" key="2">
    <citation type="submission" date="2018-10" db="UniProtKB">
        <authorList>
            <consortium name="EnsemblPlants"/>
        </authorList>
    </citation>
    <scope>IDENTIFICATION</scope>
</reference>
<dbReference type="Gene3D" id="1.20.1280.50">
    <property type="match status" value="1"/>
</dbReference>
<evidence type="ECO:0000259" key="1">
    <source>
        <dbReference type="SMART" id="SM00256"/>
    </source>
</evidence>
<accession>A0A3B6SLH6</accession>
<dbReference type="InterPro" id="IPR036047">
    <property type="entry name" value="F-box-like_dom_sf"/>
</dbReference>
<dbReference type="OrthoDB" id="605328at2759"/>
<dbReference type="AlphaFoldDB" id="A0A3B6SLH6"/>
<dbReference type="EnsemblPlants" id="TraesCS7B02G466900.1">
    <property type="protein sequence ID" value="TraesCS7B02G466900.1"/>
    <property type="gene ID" value="TraesCS7B02G466900"/>
</dbReference>